<accession>A0A6G1KRB3</accession>
<reference evidence="22" key="1">
    <citation type="journal article" date="2020" name="Stud. Mycol.">
        <title>101 Dothideomycetes genomes: a test case for predicting lifestyles and emergence of pathogens.</title>
        <authorList>
            <person name="Haridas S."/>
            <person name="Albert R."/>
            <person name="Binder M."/>
            <person name="Bloem J."/>
            <person name="Labutti K."/>
            <person name="Salamov A."/>
            <person name="Andreopoulos B."/>
            <person name="Baker S."/>
            <person name="Barry K."/>
            <person name="Bills G."/>
            <person name="Bluhm B."/>
            <person name="Cannon C."/>
            <person name="Castanera R."/>
            <person name="Culley D."/>
            <person name="Daum C."/>
            <person name="Ezra D."/>
            <person name="Gonzalez J."/>
            <person name="Henrissat B."/>
            <person name="Kuo A."/>
            <person name="Liang C."/>
            <person name="Lipzen A."/>
            <person name="Lutzoni F."/>
            <person name="Magnuson J."/>
            <person name="Mondo S."/>
            <person name="Nolan M."/>
            <person name="Ohm R."/>
            <person name="Pangilinan J."/>
            <person name="Park H.-J."/>
            <person name="Ramirez L."/>
            <person name="Alfaro M."/>
            <person name="Sun H."/>
            <person name="Tritt A."/>
            <person name="Yoshinaga Y."/>
            <person name="Zwiers L.-H."/>
            <person name="Turgeon B."/>
            <person name="Goodwin S."/>
            <person name="Spatafora J."/>
            <person name="Crous P."/>
            <person name="Grigoriev I."/>
        </authorList>
    </citation>
    <scope>NUCLEOTIDE SEQUENCE</scope>
    <source>
        <strain evidence="22">CBS 279.74</strain>
    </source>
</reference>
<dbReference type="GO" id="GO:0034045">
    <property type="term" value="C:phagophore assembly site membrane"/>
    <property type="evidence" value="ECO:0007669"/>
    <property type="project" value="UniProtKB-SubCell"/>
</dbReference>
<evidence type="ECO:0000256" key="5">
    <source>
        <dbReference type="ARBA" id="ARBA00005363"/>
    </source>
</evidence>
<evidence type="ECO:0000313" key="23">
    <source>
        <dbReference type="Proteomes" id="UP000799428"/>
    </source>
</evidence>
<feature type="region of interest" description="Disordered" evidence="18">
    <location>
        <begin position="189"/>
        <end position="241"/>
    </location>
</feature>
<gene>
    <name evidence="22" type="ORF">K504DRAFT_12636</name>
</gene>
<evidence type="ECO:0000256" key="3">
    <source>
        <dbReference type="ARBA" id="ARBA00004472"/>
    </source>
</evidence>
<evidence type="ECO:0000256" key="6">
    <source>
        <dbReference type="ARBA" id="ARBA00013776"/>
    </source>
</evidence>
<dbReference type="InterPro" id="IPR009011">
    <property type="entry name" value="Man6P_isomerase_rcpt-bd_dom_sf"/>
</dbReference>
<dbReference type="OrthoDB" id="29460at2759"/>
<feature type="chain" id="PRO_5026285500" description="Autophagy-related protein 27" evidence="20">
    <location>
        <begin position="37"/>
        <end position="364"/>
    </location>
</feature>
<evidence type="ECO:0000259" key="21">
    <source>
        <dbReference type="PROSITE" id="PS51914"/>
    </source>
</evidence>
<keyword evidence="14" id="KW-0496">Mitochondrion</keyword>
<comment type="subcellular location">
    <subcellularLocation>
        <location evidence="2">Cytoplasmic vesicle membrane</location>
        <topology evidence="2">Single-pass type I membrane protein</topology>
    </subcellularLocation>
    <subcellularLocation>
        <location evidence="4">Golgi apparatus membrane</location>
        <topology evidence="4">Single-pass type I membrane protein</topology>
    </subcellularLocation>
    <subcellularLocation>
        <location evidence="1">Mitochondrion membrane</location>
        <topology evidence="1">Single-pass membrane protein</topology>
    </subcellularLocation>
    <subcellularLocation>
        <location evidence="3">Preautophagosomal structure membrane</location>
        <topology evidence="3">Single-pass type I membrane protein</topology>
    </subcellularLocation>
</comment>
<keyword evidence="9 20" id="KW-0732">Signal</keyword>
<evidence type="ECO:0000256" key="8">
    <source>
        <dbReference type="ARBA" id="ARBA00022692"/>
    </source>
</evidence>
<dbReference type="InterPro" id="IPR044865">
    <property type="entry name" value="MRH_dom"/>
</dbReference>
<organism evidence="22 23">
    <name type="scientific">Pleomassaria siparia CBS 279.74</name>
    <dbReference type="NCBI Taxonomy" id="1314801"/>
    <lineage>
        <taxon>Eukaryota</taxon>
        <taxon>Fungi</taxon>
        <taxon>Dikarya</taxon>
        <taxon>Ascomycota</taxon>
        <taxon>Pezizomycotina</taxon>
        <taxon>Dothideomycetes</taxon>
        <taxon>Pleosporomycetidae</taxon>
        <taxon>Pleosporales</taxon>
        <taxon>Pleomassariaceae</taxon>
        <taxon>Pleomassaria</taxon>
    </lineage>
</organism>
<feature type="transmembrane region" description="Helical" evidence="19">
    <location>
        <begin position="291"/>
        <end position="311"/>
    </location>
</feature>
<dbReference type="Pfam" id="PF09451">
    <property type="entry name" value="ATG27"/>
    <property type="match status" value="1"/>
</dbReference>
<keyword evidence="17" id="KW-0968">Cytoplasmic vesicle</keyword>
<name>A0A6G1KRB3_9PLEO</name>
<feature type="domain" description="MRH" evidence="21">
    <location>
        <begin position="38"/>
        <end position="280"/>
    </location>
</feature>
<feature type="compositionally biased region" description="Basic and acidic residues" evidence="18">
    <location>
        <begin position="194"/>
        <end position="222"/>
    </location>
</feature>
<dbReference type="Gene3D" id="2.70.130.10">
    <property type="entry name" value="Mannose-6-phosphate receptor binding domain"/>
    <property type="match status" value="1"/>
</dbReference>
<proteinExistence type="inferred from homology"/>
<dbReference type="SUPFAM" id="SSF50911">
    <property type="entry name" value="Mannose 6-phosphate receptor domain"/>
    <property type="match status" value="1"/>
</dbReference>
<evidence type="ECO:0000256" key="11">
    <source>
        <dbReference type="ARBA" id="ARBA00022989"/>
    </source>
</evidence>
<dbReference type="EMBL" id="MU005764">
    <property type="protein sequence ID" value="KAF2714867.1"/>
    <property type="molecule type" value="Genomic_DNA"/>
</dbReference>
<evidence type="ECO:0000256" key="20">
    <source>
        <dbReference type="SAM" id="SignalP"/>
    </source>
</evidence>
<dbReference type="Proteomes" id="UP000799428">
    <property type="component" value="Unassembled WGS sequence"/>
</dbReference>
<evidence type="ECO:0000256" key="15">
    <source>
        <dbReference type="ARBA" id="ARBA00023136"/>
    </source>
</evidence>
<dbReference type="GO" id="GO:0031966">
    <property type="term" value="C:mitochondrial membrane"/>
    <property type="evidence" value="ECO:0007669"/>
    <property type="project" value="UniProtKB-SubCell"/>
</dbReference>
<keyword evidence="16" id="KW-1015">Disulfide bond</keyword>
<feature type="signal peptide" evidence="20">
    <location>
        <begin position="1"/>
        <end position="36"/>
    </location>
</feature>
<dbReference type="AlphaFoldDB" id="A0A6G1KRB3"/>
<evidence type="ECO:0000256" key="18">
    <source>
        <dbReference type="SAM" id="MobiDB-lite"/>
    </source>
</evidence>
<evidence type="ECO:0000256" key="19">
    <source>
        <dbReference type="SAM" id="Phobius"/>
    </source>
</evidence>
<evidence type="ECO:0000256" key="17">
    <source>
        <dbReference type="ARBA" id="ARBA00023329"/>
    </source>
</evidence>
<evidence type="ECO:0000256" key="10">
    <source>
        <dbReference type="ARBA" id="ARBA00022927"/>
    </source>
</evidence>
<keyword evidence="11 19" id="KW-1133">Transmembrane helix</keyword>
<keyword evidence="10" id="KW-0653">Protein transport</keyword>
<evidence type="ECO:0000256" key="16">
    <source>
        <dbReference type="ARBA" id="ARBA00023157"/>
    </source>
</evidence>
<comment type="similarity">
    <text evidence="5">Belongs to the ATG27 family.</text>
</comment>
<dbReference type="GO" id="GO:0006914">
    <property type="term" value="P:autophagy"/>
    <property type="evidence" value="ECO:0007669"/>
    <property type="project" value="UniProtKB-KW"/>
</dbReference>
<evidence type="ECO:0000256" key="2">
    <source>
        <dbReference type="ARBA" id="ARBA00004358"/>
    </source>
</evidence>
<dbReference type="GO" id="GO:0015031">
    <property type="term" value="P:protein transport"/>
    <property type="evidence" value="ECO:0007669"/>
    <property type="project" value="UniProtKB-KW"/>
</dbReference>
<dbReference type="PANTHER" id="PTHR15071">
    <property type="entry name" value="MANNOSE-6-PHOSPHATE RECEPTOR FAMILY MEMBER"/>
    <property type="match status" value="1"/>
</dbReference>
<keyword evidence="8 19" id="KW-0812">Transmembrane</keyword>
<keyword evidence="15 19" id="KW-0472">Membrane</keyword>
<keyword evidence="12" id="KW-0072">Autophagy</keyword>
<evidence type="ECO:0000313" key="22">
    <source>
        <dbReference type="EMBL" id="KAF2714867.1"/>
    </source>
</evidence>
<keyword evidence="23" id="KW-1185">Reference proteome</keyword>
<evidence type="ECO:0000256" key="4">
    <source>
        <dbReference type="ARBA" id="ARBA00004614"/>
    </source>
</evidence>
<protein>
    <recommendedName>
        <fullName evidence="6">Autophagy-related protein 27</fullName>
    </recommendedName>
</protein>
<evidence type="ECO:0000256" key="7">
    <source>
        <dbReference type="ARBA" id="ARBA00022448"/>
    </source>
</evidence>
<evidence type="ECO:0000256" key="12">
    <source>
        <dbReference type="ARBA" id="ARBA00023006"/>
    </source>
</evidence>
<keyword evidence="13" id="KW-0333">Golgi apparatus</keyword>
<dbReference type="GO" id="GO:0030659">
    <property type="term" value="C:cytoplasmic vesicle membrane"/>
    <property type="evidence" value="ECO:0007669"/>
    <property type="project" value="UniProtKB-SubCell"/>
</dbReference>
<sequence>MRPHTSSSGSRPRPSSFLSLSTLASVLLVLPSLTSAAFDCGAIPAAKGVIFNLKSLDGPRRLHWLDEHENDGQALNYTFTLDICKTLLWDKGTDKTTNCKHGSRVCAIREDIDETGTVNNTIVPIEIAGTYSDGLPMNEKFQLLRDSKTHADAEREGFRAELHGGMFNKIPQQAIIEFLCDRNRTGLEGDELDDAKKDDDEKDGDNDKKKEDDDKDKKEGEKPGMSMNPSMSLTRRDNDDGCETSDASLRFCSYAVTEGEKGKKVRTLRLQWRTKYACEDTPSEGPGSSSWGFFTWFIIILFLATASYLIFGSWLNYNRYGARGWDLLPHGDTIRDVPYILKDFARRVTSTIQGSGSRGGYSAV</sequence>
<dbReference type="InterPro" id="IPR018939">
    <property type="entry name" value="Autophagy-rel_prot_27"/>
</dbReference>
<evidence type="ECO:0000256" key="1">
    <source>
        <dbReference type="ARBA" id="ARBA00004304"/>
    </source>
</evidence>
<evidence type="ECO:0000256" key="14">
    <source>
        <dbReference type="ARBA" id="ARBA00023128"/>
    </source>
</evidence>
<dbReference type="PANTHER" id="PTHR15071:SF13">
    <property type="entry name" value="AUTOPHAGY-RELATED PROTEIN 27"/>
    <property type="match status" value="1"/>
</dbReference>
<dbReference type="PROSITE" id="PS51914">
    <property type="entry name" value="MRH"/>
    <property type="match status" value="1"/>
</dbReference>
<evidence type="ECO:0000256" key="13">
    <source>
        <dbReference type="ARBA" id="ARBA00023034"/>
    </source>
</evidence>
<keyword evidence="7" id="KW-0813">Transport</keyword>
<evidence type="ECO:0000256" key="9">
    <source>
        <dbReference type="ARBA" id="ARBA00022729"/>
    </source>
</evidence>
<dbReference type="GO" id="GO:0000139">
    <property type="term" value="C:Golgi membrane"/>
    <property type="evidence" value="ECO:0007669"/>
    <property type="project" value="UniProtKB-SubCell"/>
</dbReference>